<dbReference type="Proteomes" id="UP000319424">
    <property type="component" value="Unassembled WGS sequence"/>
</dbReference>
<sequence length="228" mass="26947">MGQQEDIVTFLKNRDVWELDELEEFKILMLYYKSVIREVRTKLEVLNDELSMRNQRNPIEFVKSRLKKPSSIAQKLRRRGLPLTTESIKENIQDVAGIRVVCSFSDDIYKIADMLIKQDDIKLLQIKDYIKEPKPNGYSSLHIIISTPIYLAEKREEVPVEIQIRTIAMDFWASLEHQMKYKKTMTESKKVILKLKECADSIMEIDEKMLNIRRKIDRMDVAQDDSNY</sequence>
<evidence type="ECO:0000259" key="2">
    <source>
        <dbReference type="SMART" id="SM00954"/>
    </source>
</evidence>
<evidence type="ECO:0000256" key="1">
    <source>
        <dbReference type="ARBA" id="ARBA00004976"/>
    </source>
</evidence>
<keyword evidence="3" id="KW-0418">Kinase</keyword>
<reference evidence="3 4" key="1">
    <citation type="submission" date="2019-07" db="EMBL/GenBank/DDBJ databases">
        <title>Criibacterium bergeronii gen. nov., sp. nov. isolated from human clinical samples.</title>
        <authorList>
            <person name="Maheux A.F."/>
            <person name="Boudreau D.K."/>
            <person name="Berube E."/>
            <person name="Brodeur S."/>
            <person name="Bernard K.A."/>
            <person name="Abed J.Y."/>
            <person name="Ducrey E."/>
            <person name="Guay E.F."/>
            <person name="Raymond F."/>
            <person name="Corbeil J."/>
            <person name="Domingo M.-C."/>
            <person name="Roy P.H."/>
            <person name="Boissinot M."/>
            <person name="Tocheva E.I."/>
            <person name="Omar R.F."/>
        </authorList>
    </citation>
    <scope>NUCLEOTIDE SEQUENCE [LARGE SCALE GENOMIC DNA]</scope>
    <source>
        <strain evidence="3 4">CCRI-24246</strain>
    </source>
</reference>
<dbReference type="GO" id="GO:0016301">
    <property type="term" value="F:kinase activity"/>
    <property type="evidence" value="ECO:0007669"/>
    <property type="project" value="UniProtKB-KW"/>
</dbReference>
<gene>
    <name evidence="3" type="ORF">FL857_01815</name>
</gene>
<dbReference type="RefSeq" id="WP_068913886.1">
    <property type="nucleotide sequence ID" value="NZ_VJXW01000002.1"/>
</dbReference>
<evidence type="ECO:0000313" key="4">
    <source>
        <dbReference type="Proteomes" id="UP000319424"/>
    </source>
</evidence>
<comment type="pathway">
    <text evidence="1">Purine metabolism; ppGpp biosynthesis; ppGpp from GTP: step 1/2.</text>
</comment>
<comment type="caution">
    <text evidence="3">The sequence shown here is derived from an EMBL/GenBank/DDBJ whole genome shotgun (WGS) entry which is preliminary data.</text>
</comment>
<dbReference type="SMART" id="SM00954">
    <property type="entry name" value="RelA_SpoT"/>
    <property type="match status" value="1"/>
</dbReference>
<dbReference type="InterPro" id="IPR043519">
    <property type="entry name" value="NT_sf"/>
</dbReference>
<name>A0A552VCT8_9FIRM</name>
<dbReference type="GO" id="GO:0015970">
    <property type="term" value="P:guanosine tetraphosphate biosynthetic process"/>
    <property type="evidence" value="ECO:0007669"/>
    <property type="project" value="UniProtKB-UniPathway"/>
</dbReference>
<organism evidence="3 4">
    <name type="scientific">Criibacterium bergeronii</name>
    <dbReference type="NCBI Taxonomy" id="1871336"/>
    <lineage>
        <taxon>Bacteria</taxon>
        <taxon>Bacillati</taxon>
        <taxon>Bacillota</taxon>
        <taxon>Clostridia</taxon>
        <taxon>Peptostreptococcales</taxon>
        <taxon>Filifactoraceae</taxon>
        <taxon>Criibacterium</taxon>
    </lineage>
</organism>
<feature type="domain" description="RelA/SpoT" evidence="2">
    <location>
        <begin position="64"/>
        <end position="185"/>
    </location>
</feature>
<dbReference type="UniPathway" id="UPA00908">
    <property type="reaction ID" value="UER00884"/>
</dbReference>
<dbReference type="PANTHER" id="PTHR47837">
    <property type="entry name" value="GTP PYROPHOSPHOKINASE YJBM"/>
    <property type="match status" value="1"/>
</dbReference>
<dbReference type="Gene3D" id="3.30.460.10">
    <property type="entry name" value="Beta Polymerase, domain 2"/>
    <property type="match status" value="1"/>
</dbReference>
<dbReference type="EMBL" id="VJXW01000002">
    <property type="protein sequence ID" value="TRW28229.1"/>
    <property type="molecule type" value="Genomic_DNA"/>
</dbReference>
<evidence type="ECO:0000313" key="3">
    <source>
        <dbReference type="EMBL" id="TRW28229.1"/>
    </source>
</evidence>
<accession>A0A552VCT8</accession>
<proteinExistence type="predicted"/>
<dbReference type="CDD" id="cd05399">
    <property type="entry name" value="NT_Rel-Spo_like"/>
    <property type="match status" value="1"/>
</dbReference>
<dbReference type="SUPFAM" id="SSF81301">
    <property type="entry name" value="Nucleotidyltransferase"/>
    <property type="match status" value="1"/>
</dbReference>
<dbReference type="Pfam" id="PF04607">
    <property type="entry name" value="RelA_SpoT"/>
    <property type="match status" value="1"/>
</dbReference>
<protein>
    <submittedName>
        <fullName evidence="3">GTP pyrophosphokinase family protein</fullName>
    </submittedName>
</protein>
<dbReference type="InterPro" id="IPR007685">
    <property type="entry name" value="RelA_SpoT"/>
</dbReference>
<keyword evidence="3" id="KW-0808">Transferase</keyword>
<dbReference type="InterPro" id="IPR052366">
    <property type="entry name" value="GTP_Pyrophosphokinase"/>
</dbReference>
<dbReference type="PANTHER" id="PTHR47837:SF2">
    <property type="entry name" value="GTP PYROPHOSPHOKINASE YWAC"/>
    <property type="match status" value="1"/>
</dbReference>
<dbReference type="OrthoDB" id="9789634at2"/>
<dbReference type="Gene3D" id="1.10.287.860">
    <property type="entry name" value="Nucleotidyltransferase"/>
    <property type="match status" value="1"/>
</dbReference>
<dbReference type="AlphaFoldDB" id="A0A552VCT8"/>